<keyword evidence="5" id="KW-0746">Sphingolipid metabolism</keyword>
<feature type="transmembrane region" description="Helical" evidence="9">
    <location>
        <begin position="258"/>
        <end position="285"/>
    </location>
</feature>
<dbReference type="GO" id="GO:0033188">
    <property type="term" value="F:sphingomyelin synthase activity"/>
    <property type="evidence" value="ECO:0007669"/>
    <property type="project" value="TreeGrafter"/>
</dbReference>
<dbReference type="InterPro" id="IPR025749">
    <property type="entry name" value="Sphingomyelin_synth-like_dom"/>
</dbReference>
<organism evidence="11 12">
    <name type="scientific">Chironomus riparius</name>
    <dbReference type="NCBI Taxonomy" id="315576"/>
    <lineage>
        <taxon>Eukaryota</taxon>
        <taxon>Metazoa</taxon>
        <taxon>Ecdysozoa</taxon>
        <taxon>Arthropoda</taxon>
        <taxon>Hexapoda</taxon>
        <taxon>Insecta</taxon>
        <taxon>Pterygota</taxon>
        <taxon>Neoptera</taxon>
        <taxon>Endopterygota</taxon>
        <taxon>Diptera</taxon>
        <taxon>Nematocera</taxon>
        <taxon>Chironomoidea</taxon>
        <taxon>Chironomidae</taxon>
        <taxon>Chironominae</taxon>
        <taxon>Chironomus</taxon>
    </lineage>
</organism>
<reference evidence="11" key="1">
    <citation type="submission" date="2022-01" db="EMBL/GenBank/DDBJ databases">
        <authorList>
            <person name="King R."/>
        </authorList>
    </citation>
    <scope>NUCLEOTIDE SEQUENCE</scope>
</reference>
<evidence type="ECO:0000256" key="9">
    <source>
        <dbReference type="SAM" id="Phobius"/>
    </source>
</evidence>
<name>A0A9N9WRL4_9DIPT</name>
<dbReference type="GO" id="GO:0000139">
    <property type="term" value="C:Golgi membrane"/>
    <property type="evidence" value="ECO:0007669"/>
    <property type="project" value="TreeGrafter"/>
</dbReference>
<evidence type="ECO:0000256" key="8">
    <source>
        <dbReference type="ARBA" id="ARBA00023136"/>
    </source>
</evidence>
<comment type="subcellular location">
    <subcellularLocation>
        <location evidence="1">Membrane</location>
        <topology evidence="1">Multi-pass membrane protein</topology>
    </subcellularLocation>
</comment>
<feature type="transmembrane region" description="Helical" evidence="9">
    <location>
        <begin position="128"/>
        <end position="150"/>
    </location>
</feature>
<evidence type="ECO:0000256" key="4">
    <source>
        <dbReference type="ARBA" id="ARBA00022692"/>
    </source>
</evidence>
<sequence>MDYGKNLFRKMQYEAVSGNFVENLNSNVNMLNNNKTGLCDNEIVDIDEQNEIENNQLENELRRGSSSNMLVSQSFYTQERFKVLLAFIILVFSFFISTISLIFTHDRLPAEKEPLPDIFLDNVKSVDYLLYVTEIQIIIVVNLCIIIIFFHKKRMIVAKRCFLLLSLLYIYRAITMSITVLPISSSTYYCSPKKSSSFLEVLQRSFWVFTGMGLTINGQQQYCGDSIFSGHSTILMFAYLVLDEYLPKKFRWLKRLSLLNAILGMLFLLISHSHYTIDVVLAYYITTRLFWTYHQNLNLLYNNNLNSSKEWWIGLFKYFERNSARSFPNEFEIPWQHHHQESQI</sequence>
<evidence type="ECO:0000313" key="11">
    <source>
        <dbReference type="EMBL" id="CAG9801435.1"/>
    </source>
</evidence>
<evidence type="ECO:0000313" key="12">
    <source>
        <dbReference type="Proteomes" id="UP001153620"/>
    </source>
</evidence>
<keyword evidence="4 9" id="KW-0812">Transmembrane</keyword>
<evidence type="ECO:0000256" key="1">
    <source>
        <dbReference type="ARBA" id="ARBA00004141"/>
    </source>
</evidence>
<dbReference type="OrthoDB" id="422827at2759"/>
<keyword evidence="8 9" id="KW-0472">Membrane</keyword>
<keyword evidence="7" id="KW-0443">Lipid metabolism</keyword>
<reference evidence="11" key="2">
    <citation type="submission" date="2022-10" db="EMBL/GenBank/DDBJ databases">
        <authorList>
            <consortium name="ENA_rothamsted_submissions"/>
            <consortium name="culmorum"/>
            <person name="King R."/>
        </authorList>
    </citation>
    <scope>NUCLEOTIDE SEQUENCE</scope>
</reference>
<dbReference type="GO" id="GO:0005789">
    <property type="term" value="C:endoplasmic reticulum membrane"/>
    <property type="evidence" value="ECO:0007669"/>
    <property type="project" value="TreeGrafter"/>
</dbReference>
<dbReference type="InterPro" id="IPR045221">
    <property type="entry name" value="Sphingomyelin_synth-like"/>
</dbReference>
<protein>
    <recommendedName>
        <fullName evidence="10">Sphingomyelin synthase-like domain-containing protein</fullName>
    </recommendedName>
</protein>
<proteinExistence type="inferred from homology"/>
<dbReference type="GO" id="GO:0005886">
    <property type="term" value="C:plasma membrane"/>
    <property type="evidence" value="ECO:0007669"/>
    <property type="project" value="TreeGrafter"/>
</dbReference>
<evidence type="ECO:0000256" key="2">
    <source>
        <dbReference type="ARBA" id="ARBA00005441"/>
    </source>
</evidence>
<dbReference type="GO" id="GO:0006686">
    <property type="term" value="P:sphingomyelin biosynthetic process"/>
    <property type="evidence" value="ECO:0007669"/>
    <property type="project" value="TreeGrafter"/>
</dbReference>
<feature type="transmembrane region" description="Helical" evidence="9">
    <location>
        <begin position="83"/>
        <end position="103"/>
    </location>
</feature>
<keyword evidence="3" id="KW-0808">Transferase</keyword>
<evidence type="ECO:0000256" key="7">
    <source>
        <dbReference type="ARBA" id="ARBA00023098"/>
    </source>
</evidence>
<evidence type="ECO:0000256" key="5">
    <source>
        <dbReference type="ARBA" id="ARBA00022919"/>
    </source>
</evidence>
<dbReference type="EMBL" id="OU895877">
    <property type="protein sequence ID" value="CAG9801435.1"/>
    <property type="molecule type" value="Genomic_DNA"/>
</dbReference>
<accession>A0A9N9WRL4</accession>
<dbReference type="GO" id="GO:0047493">
    <property type="term" value="F:ceramide cholinephosphotransferase activity"/>
    <property type="evidence" value="ECO:0007669"/>
    <property type="project" value="TreeGrafter"/>
</dbReference>
<dbReference type="GO" id="GO:0046513">
    <property type="term" value="P:ceramide biosynthetic process"/>
    <property type="evidence" value="ECO:0007669"/>
    <property type="project" value="TreeGrafter"/>
</dbReference>
<keyword evidence="6 9" id="KW-1133">Transmembrane helix</keyword>
<dbReference type="Proteomes" id="UP001153620">
    <property type="component" value="Chromosome 1"/>
</dbReference>
<dbReference type="PANTHER" id="PTHR21290:SF27">
    <property type="entry name" value="PHOSPHATIDYLCHOLINE:CERAMIDE CHOLINEPHOSPHOTRANSFERASE 1"/>
    <property type="match status" value="1"/>
</dbReference>
<feature type="domain" description="Sphingomyelin synthase-like" evidence="10">
    <location>
        <begin position="223"/>
        <end position="294"/>
    </location>
</feature>
<evidence type="ECO:0000259" key="10">
    <source>
        <dbReference type="Pfam" id="PF14360"/>
    </source>
</evidence>
<evidence type="ECO:0000256" key="6">
    <source>
        <dbReference type="ARBA" id="ARBA00022989"/>
    </source>
</evidence>
<dbReference type="PANTHER" id="PTHR21290">
    <property type="entry name" value="SPHINGOMYELIN SYNTHETASE"/>
    <property type="match status" value="1"/>
</dbReference>
<dbReference type="AlphaFoldDB" id="A0A9N9WRL4"/>
<gene>
    <name evidence="11" type="ORF">CHIRRI_LOCUS4363</name>
</gene>
<evidence type="ECO:0000256" key="3">
    <source>
        <dbReference type="ARBA" id="ARBA00022679"/>
    </source>
</evidence>
<feature type="transmembrane region" description="Helical" evidence="9">
    <location>
        <begin position="162"/>
        <end position="183"/>
    </location>
</feature>
<dbReference type="Pfam" id="PF14360">
    <property type="entry name" value="PAP2_C"/>
    <property type="match status" value="1"/>
</dbReference>
<keyword evidence="12" id="KW-1185">Reference proteome</keyword>
<comment type="similarity">
    <text evidence="2">Belongs to the sphingomyelin synthase family.</text>
</comment>